<comment type="cofactor">
    <cofactor evidence="3">
        <name>Mg(2+)</name>
        <dbReference type="ChEBI" id="CHEBI:18420"/>
    </cofactor>
</comment>
<dbReference type="InterPro" id="IPR000550">
    <property type="entry name" value="Hppk"/>
</dbReference>
<dbReference type="UniPathway" id="UPA00077">
    <property type="reaction ID" value="UER00155"/>
</dbReference>
<evidence type="ECO:0000256" key="5">
    <source>
        <dbReference type="ARBA" id="ARBA00005051"/>
    </source>
</evidence>
<accession>A0A854QIV6</accession>
<dbReference type="InterPro" id="IPR045031">
    <property type="entry name" value="DHP_synth-like"/>
</dbReference>
<evidence type="ECO:0000256" key="15">
    <source>
        <dbReference type="ARBA" id="ARBA00023268"/>
    </source>
</evidence>
<dbReference type="GO" id="GO:0004156">
    <property type="term" value="F:dihydropteroate synthase activity"/>
    <property type="evidence" value="ECO:0007669"/>
    <property type="project" value="UniProtKB-EC"/>
</dbReference>
<dbReference type="InterPro" id="IPR006390">
    <property type="entry name" value="DHP_synth_dom"/>
</dbReference>
<dbReference type="GO" id="GO:0046872">
    <property type="term" value="F:metal ion binding"/>
    <property type="evidence" value="ECO:0007669"/>
    <property type="project" value="UniProtKB-KW"/>
</dbReference>
<dbReference type="OrthoDB" id="615426at2759"/>
<evidence type="ECO:0000256" key="13">
    <source>
        <dbReference type="ARBA" id="ARBA00022842"/>
    </source>
</evidence>
<gene>
    <name evidence="17" type="ORF">C361_01763</name>
</gene>
<evidence type="ECO:0000256" key="11">
    <source>
        <dbReference type="ARBA" id="ARBA00022777"/>
    </source>
</evidence>
<keyword evidence="9" id="KW-0479">Metal-binding</keyword>
<evidence type="ECO:0000256" key="6">
    <source>
        <dbReference type="ARBA" id="ARBA00009640"/>
    </source>
</evidence>
<dbReference type="PANTHER" id="PTHR20941">
    <property type="entry name" value="FOLATE SYNTHESIS PROTEINS"/>
    <property type="match status" value="1"/>
</dbReference>
<dbReference type="AlphaFoldDB" id="A0A854QIV6"/>
<evidence type="ECO:0000256" key="12">
    <source>
        <dbReference type="ARBA" id="ARBA00022840"/>
    </source>
</evidence>
<dbReference type="Pfam" id="PF01288">
    <property type="entry name" value="HPPK"/>
    <property type="match status" value="1"/>
</dbReference>
<dbReference type="InterPro" id="IPR043133">
    <property type="entry name" value="GTP-CH-I_C/QueF"/>
</dbReference>
<dbReference type="GO" id="GO:0003848">
    <property type="term" value="F:2-amino-4-hydroxy-6-hydroxymethyldihydropteridine diphosphokinase activity"/>
    <property type="evidence" value="ECO:0007669"/>
    <property type="project" value="UniProtKB-EC"/>
</dbReference>
<evidence type="ECO:0000256" key="2">
    <source>
        <dbReference type="ARBA" id="ARBA00000198"/>
    </source>
</evidence>
<dbReference type="SUPFAM" id="SSF55083">
    <property type="entry name" value="6-hydroxymethyl-7,8-dihydropterin pyrophosphokinase, HPPK"/>
    <property type="match status" value="1"/>
</dbReference>
<dbReference type="SUPFAM" id="SSF51717">
    <property type="entry name" value="Dihydropteroate synthetase-like"/>
    <property type="match status" value="1"/>
</dbReference>
<dbReference type="Gene3D" id="3.30.70.560">
    <property type="entry name" value="7,8-Dihydro-6-hydroxymethylpterin-pyrophosphokinase HPPK"/>
    <property type="match status" value="1"/>
</dbReference>
<evidence type="ECO:0000256" key="10">
    <source>
        <dbReference type="ARBA" id="ARBA00022741"/>
    </source>
</evidence>
<dbReference type="InterPro" id="IPR006157">
    <property type="entry name" value="FolB_dom"/>
</dbReference>
<dbReference type="NCBIfam" id="TIGR01496">
    <property type="entry name" value="DHPS"/>
    <property type="match status" value="1"/>
</dbReference>
<evidence type="ECO:0000256" key="8">
    <source>
        <dbReference type="ARBA" id="ARBA00022679"/>
    </source>
</evidence>
<dbReference type="PANTHER" id="PTHR20941:SF1">
    <property type="entry name" value="FOLIC ACID SYNTHESIS PROTEIN FOL1"/>
    <property type="match status" value="1"/>
</dbReference>
<evidence type="ECO:0000256" key="14">
    <source>
        <dbReference type="ARBA" id="ARBA00022909"/>
    </source>
</evidence>
<comment type="pathway">
    <text evidence="5">Cofactor biosynthesis; tetrahydrofolate biosynthesis; 2-amino-4-hydroxy-6-hydroxymethyl-7,8-dihydropteridine diphosphate from 7,8-dihydroneopterin triphosphate: step 4/4.</text>
</comment>
<reference evidence="17 18" key="1">
    <citation type="submission" date="2017-06" db="EMBL/GenBank/DDBJ databases">
        <title>Global population genomics of the pathogenic fungus Cryptococcus neoformans var. grubii.</title>
        <authorList>
            <person name="Cuomo C."/>
            <person name="Litvintseva A."/>
            <person name="Chen Y."/>
            <person name="Young S."/>
            <person name="Zeng Q."/>
            <person name="Chapman S."/>
            <person name="Gujja S."/>
            <person name="Saif S."/>
            <person name="Birren B."/>
        </authorList>
    </citation>
    <scope>NUCLEOTIDE SEQUENCE [LARGE SCALE GENOMIC DNA]</scope>
    <source>
        <strain evidence="17 18">Tu259-1</strain>
    </source>
</reference>
<evidence type="ECO:0000256" key="9">
    <source>
        <dbReference type="ARBA" id="ARBA00022723"/>
    </source>
</evidence>
<comment type="catalytic activity">
    <reaction evidence="1">
        <text>(7,8-dihydropterin-6-yl)methyl diphosphate + 4-aminobenzoate = 7,8-dihydropteroate + diphosphate</text>
        <dbReference type="Rhea" id="RHEA:19949"/>
        <dbReference type="ChEBI" id="CHEBI:17836"/>
        <dbReference type="ChEBI" id="CHEBI:17839"/>
        <dbReference type="ChEBI" id="CHEBI:33019"/>
        <dbReference type="ChEBI" id="CHEBI:72950"/>
        <dbReference type="EC" id="2.5.1.15"/>
    </reaction>
</comment>
<evidence type="ECO:0000256" key="7">
    <source>
        <dbReference type="ARBA" id="ARBA00009951"/>
    </source>
</evidence>
<evidence type="ECO:0000313" key="17">
    <source>
        <dbReference type="EMBL" id="OXG25803.1"/>
    </source>
</evidence>
<keyword evidence="14" id="KW-0289">Folate biosynthesis</keyword>
<proteinExistence type="inferred from homology"/>
<evidence type="ECO:0000256" key="4">
    <source>
        <dbReference type="ARBA" id="ARBA00004763"/>
    </source>
</evidence>
<dbReference type="Gene3D" id="3.20.20.20">
    <property type="entry name" value="Dihydropteroate synthase-like"/>
    <property type="match status" value="1"/>
</dbReference>
<keyword evidence="15" id="KW-0511">Multifunctional enzyme</keyword>
<keyword evidence="13" id="KW-0460">Magnesium</keyword>
<dbReference type="InterPro" id="IPR000489">
    <property type="entry name" value="Pterin-binding_dom"/>
</dbReference>
<dbReference type="EMBL" id="AMKT01000027">
    <property type="protein sequence ID" value="OXG25803.1"/>
    <property type="molecule type" value="Genomic_DNA"/>
</dbReference>
<dbReference type="NCBIfam" id="TIGR01498">
    <property type="entry name" value="folK"/>
    <property type="match status" value="1"/>
</dbReference>
<comment type="catalytic activity">
    <reaction evidence="2">
        <text>6-hydroxymethyl-7,8-dihydropterin + ATP = (7,8-dihydropterin-6-yl)methyl diphosphate + AMP + H(+)</text>
        <dbReference type="Rhea" id="RHEA:11412"/>
        <dbReference type="ChEBI" id="CHEBI:15378"/>
        <dbReference type="ChEBI" id="CHEBI:30616"/>
        <dbReference type="ChEBI" id="CHEBI:44841"/>
        <dbReference type="ChEBI" id="CHEBI:72950"/>
        <dbReference type="ChEBI" id="CHEBI:456215"/>
        <dbReference type="EC" id="2.7.6.3"/>
    </reaction>
</comment>
<dbReference type="GO" id="GO:0046656">
    <property type="term" value="P:folic acid biosynthetic process"/>
    <property type="evidence" value="ECO:0007669"/>
    <property type="project" value="UniProtKB-KW"/>
</dbReference>
<dbReference type="CDD" id="cd00483">
    <property type="entry name" value="HPPK"/>
    <property type="match status" value="1"/>
</dbReference>
<keyword evidence="12" id="KW-0067">ATP-binding</keyword>
<dbReference type="PROSITE" id="PS50972">
    <property type="entry name" value="PTERIN_BINDING"/>
    <property type="match status" value="1"/>
</dbReference>
<dbReference type="GO" id="GO:0005524">
    <property type="term" value="F:ATP binding"/>
    <property type="evidence" value="ECO:0007669"/>
    <property type="project" value="UniProtKB-KW"/>
</dbReference>
<comment type="similarity">
    <text evidence="7">In the C-terminal section; belongs to the DHPS family.</text>
</comment>
<dbReference type="GO" id="GO:0005740">
    <property type="term" value="C:mitochondrial envelope"/>
    <property type="evidence" value="ECO:0007669"/>
    <property type="project" value="TreeGrafter"/>
</dbReference>
<dbReference type="SUPFAM" id="SSF55620">
    <property type="entry name" value="Tetrahydrobiopterin biosynthesis enzymes-like"/>
    <property type="match status" value="1"/>
</dbReference>
<dbReference type="GO" id="GO:0016301">
    <property type="term" value="F:kinase activity"/>
    <property type="evidence" value="ECO:0007669"/>
    <property type="project" value="UniProtKB-KW"/>
</dbReference>
<dbReference type="SMART" id="SM00905">
    <property type="entry name" value="FolB"/>
    <property type="match status" value="1"/>
</dbReference>
<sequence>MPPDTITISSLTLHLQHGLGPSAFHLTPSPPCPALLSLTIHLVPNSVSATAAGDSMAGLRVNYSSVSKAVYALVNDAEKVWNGPWELMHAVSAIPLGFDDVQSVDIRLGLPKALLHALEAVYKASYTKYGEETDRNCTIRDLKVVCIVGLHEHERKEKQRLELDVKVREADWNVWGHKGFADEVYDFVSNSAYGTLESLNHELGQHLLKSRYLGDSTQSHLEITIRKPSAIPFATPSITIHRSQADYTPTLPSGSTRNAQREALERVFVAIGSNIGDRVANITKAVRLLEEAGCKVLDTSRLYESEPMYVEDQDRFVNGVIELATSLEPLEVLRLLKQIEKAVGRTKTFTNGPRVIDLDLVFYGHRVVKIGNETDEEDEYGIKWLECPHKRLREREFVLRPLADIDPEFTHPALRRSVGQLLASLPTTFPPSLSPIIPLHSHVSPLRLSIPASPYIMAIFNTTPDSFSDGDLTRTEVEYALAACEKLLKGPEPPAILDIGGMSTRPGSEPCSEEDELSRVIPLVKAIRSSSDPIVTSIPISIDTYRPSVAKAAVEAGASIINDVRGGQEPGMLRVMAEADVPVVLMHSRGDSKTMITADVQNYDSHGGIIKGVIQEMRVLVEQALKSGVKRWNIILDPGLGFAKSSSQSLTLLKHLPDIVLPGTGLERLPMLVGASRKGFVGQAIKRAVPKERSFGDAAVSSWCASSGVVDILRVHEPREMGEVVKMACAIRDAE</sequence>
<keyword evidence="11" id="KW-0418">Kinase</keyword>
<dbReference type="Pfam" id="PF00809">
    <property type="entry name" value="Pterin_bind"/>
    <property type="match status" value="1"/>
</dbReference>
<organism evidence="17 18">
    <name type="scientific">Cryptococcus neoformans Tu259-1</name>
    <dbReference type="NCBI Taxonomy" id="1230072"/>
    <lineage>
        <taxon>Eukaryota</taxon>
        <taxon>Fungi</taxon>
        <taxon>Dikarya</taxon>
        <taxon>Basidiomycota</taxon>
        <taxon>Agaricomycotina</taxon>
        <taxon>Tremellomycetes</taxon>
        <taxon>Tremellales</taxon>
        <taxon>Cryptococcaceae</taxon>
        <taxon>Cryptococcus</taxon>
        <taxon>Cryptococcus neoformans species complex</taxon>
    </lineage>
</organism>
<dbReference type="InterPro" id="IPR011005">
    <property type="entry name" value="Dihydropteroate_synth-like_sf"/>
</dbReference>
<evidence type="ECO:0000256" key="3">
    <source>
        <dbReference type="ARBA" id="ARBA00001946"/>
    </source>
</evidence>
<evidence type="ECO:0000259" key="16">
    <source>
        <dbReference type="PROSITE" id="PS50972"/>
    </source>
</evidence>
<name>A0A854QIV6_CRYNE</name>
<dbReference type="CDD" id="cd00739">
    <property type="entry name" value="DHPS"/>
    <property type="match status" value="1"/>
</dbReference>
<comment type="pathway">
    <text evidence="4">Cofactor biosynthesis; tetrahydrofolate biosynthesis; 7,8-dihydrofolate from 2-amino-4-hydroxy-6-hydroxymethyl-7,8-dihydropteridine diphosphate and 4-aminobenzoate: step 1/2.</text>
</comment>
<evidence type="ECO:0000313" key="18">
    <source>
        <dbReference type="Proteomes" id="UP000199727"/>
    </source>
</evidence>
<dbReference type="Pfam" id="PF02152">
    <property type="entry name" value="FolB"/>
    <property type="match status" value="1"/>
</dbReference>
<protein>
    <submittedName>
        <fullName evidence="17">Dihydropteroate synthase</fullName>
    </submittedName>
</protein>
<dbReference type="Proteomes" id="UP000199727">
    <property type="component" value="Unassembled WGS sequence"/>
</dbReference>
<evidence type="ECO:0000256" key="1">
    <source>
        <dbReference type="ARBA" id="ARBA00000012"/>
    </source>
</evidence>
<keyword evidence="8" id="KW-0808">Transferase</keyword>
<dbReference type="InterPro" id="IPR035907">
    <property type="entry name" value="Hppk_sf"/>
</dbReference>
<comment type="similarity">
    <text evidence="6">In the N-terminal section; belongs to the DHNA family.</text>
</comment>
<feature type="domain" description="Pterin-binding" evidence="16">
    <location>
        <begin position="454"/>
        <end position="726"/>
    </location>
</feature>
<dbReference type="GO" id="GO:0004150">
    <property type="term" value="F:dihydroneopterin aldolase activity"/>
    <property type="evidence" value="ECO:0007669"/>
    <property type="project" value="InterPro"/>
</dbReference>
<dbReference type="GO" id="GO:0046654">
    <property type="term" value="P:tetrahydrofolate biosynthetic process"/>
    <property type="evidence" value="ECO:0007669"/>
    <property type="project" value="UniProtKB-UniPathway"/>
</dbReference>
<dbReference type="Gene3D" id="3.30.1130.10">
    <property type="match status" value="2"/>
</dbReference>
<keyword evidence="10" id="KW-0547">Nucleotide-binding</keyword>
<comment type="caution">
    <text evidence="17">The sequence shown here is derived from an EMBL/GenBank/DDBJ whole genome shotgun (WGS) entry which is preliminary data.</text>
</comment>